<reference evidence="1 2" key="1">
    <citation type="submission" date="2021-06" db="EMBL/GenBank/DDBJ databases">
        <authorList>
            <person name="Palmer J.M."/>
        </authorList>
    </citation>
    <scope>NUCLEOTIDE SEQUENCE [LARGE SCALE GENOMIC DNA]</scope>
    <source>
        <strain evidence="1 2">GA_2019</strain>
        <tissue evidence="1">Muscle</tissue>
    </source>
</reference>
<gene>
    <name evidence="1" type="ORF">GOODEAATRI_019571</name>
</gene>
<protein>
    <submittedName>
        <fullName evidence="1">Uncharacterized protein</fullName>
    </submittedName>
</protein>
<comment type="caution">
    <text evidence="1">The sequence shown here is derived from an EMBL/GenBank/DDBJ whole genome shotgun (WGS) entry which is preliminary data.</text>
</comment>
<evidence type="ECO:0000313" key="1">
    <source>
        <dbReference type="EMBL" id="MEQ2175604.1"/>
    </source>
</evidence>
<evidence type="ECO:0000313" key="2">
    <source>
        <dbReference type="Proteomes" id="UP001476798"/>
    </source>
</evidence>
<dbReference type="Proteomes" id="UP001476798">
    <property type="component" value="Unassembled WGS sequence"/>
</dbReference>
<dbReference type="EMBL" id="JAHRIO010051721">
    <property type="protein sequence ID" value="MEQ2175604.1"/>
    <property type="molecule type" value="Genomic_DNA"/>
</dbReference>
<proteinExistence type="predicted"/>
<dbReference type="InterPro" id="IPR051567">
    <property type="entry name" value="Unconventional_Myosin_ATPase"/>
</dbReference>
<dbReference type="PANTHER" id="PTHR22692:SF16">
    <property type="entry name" value="MYOSIN XVB"/>
    <property type="match status" value="1"/>
</dbReference>
<keyword evidence="2" id="KW-1185">Reference proteome</keyword>
<organism evidence="1 2">
    <name type="scientific">Goodea atripinnis</name>
    <dbReference type="NCBI Taxonomy" id="208336"/>
    <lineage>
        <taxon>Eukaryota</taxon>
        <taxon>Metazoa</taxon>
        <taxon>Chordata</taxon>
        <taxon>Craniata</taxon>
        <taxon>Vertebrata</taxon>
        <taxon>Euteleostomi</taxon>
        <taxon>Actinopterygii</taxon>
        <taxon>Neopterygii</taxon>
        <taxon>Teleostei</taxon>
        <taxon>Neoteleostei</taxon>
        <taxon>Acanthomorphata</taxon>
        <taxon>Ovalentaria</taxon>
        <taxon>Atherinomorphae</taxon>
        <taxon>Cyprinodontiformes</taxon>
        <taxon>Goodeidae</taxon>
        <taxon>Goodea</taxon>
    </lineage>
</organism>
<accession>A0ABV0NXR6</accession>
<name>A0ABV0NXR6_9TELE</name>
<sequence length="93" mass="10872">MVRPLHPEEYLFDFLLDNGSISLSFWRVLWEKPLFFRNDLFVDFHYQQLLEEYLHGKIIIPRAGSTSSVQQIAELAALQHLAQGLKDQPSLFP</sequence>
<dbReference type="PANTHER" id="PTHR22692">
    <property type="entry name" value="MYOSIN VII, XV"/>
    <property type="match status" value="1"/>
</dbReference>